<evidence type="ECO:0000256" key="8">
    <source>
        <dbReference type="ARBA" id="ARBA00023242"/>
    </source>
</evidence>
<keyword evidence="2 10" id="KW-0479">Metal-binding</keyword>
<dbReference type="InterPro" id="IPR001781">
    <property type="entry name" value="Znf_LIM"/>
</dbReference>
<dbReference type="PROSITE" id="PS50071">
    <property type="entry name" value="HOMEOBOX_2"/>
    <property type="match status" value="1"/>
</dbReference>
<evidence type="ECO:0000256" key="2">
    <source>
        <dbReference type="ARBA" id="ARBA00022723"/>
    </source>
</evidence>
<evidence type="ECO:0000256" key="11">
    <source>
        <dbReference type="RuleBase" id="RU000682"/>
    </source>
</evidence>
<dbReference type="Pfam" id="PF00046">
    <property type="entry name" value="Homeodomain"/>
    <property type="match status" value="1"/>
</dbReference>
<feature type="region of interest" description="Disordered" evidence="12">
    <location>
        <begin position="1"/>
        <end position="46"/>
    </location>
</feature>
<dbReference type="EMBL" id="JTDE01003412">
    <property type="protein sequence ID" value="KAF7256083.1"/>
    <property type="molecule type" value="Genomic_DNA"/>
</dbReference>
<dbReference type="GO" id="GO:0030182">
    <property type="term" value="P:neuron differentiation"/>
    <property type="evidence" value="ECO:0007669"/>
    <property type="project" value="TreeGrafter"/>
</dbReference>
<keyword evidence="6 9" id="KW-0238">DNA-binding</keyword>
<dbReference type="GO" id="GO:0000981">
    <property type="term" value="F:DNA-binding transcription factor activity, RNA polymerase II-specific"/>
    <property type="evidence" value="ECO:0007669"/>
    <property type="project" value="InterPro"/>
</dbReference>
<dbReference type="GO" id="GO:0005634">
    <property type="term" value="C:nucleus"/>
    <property type="evidence" value="ECO:0007669"/>
    <property type="project" value="UniProtKB-SubCell"/>
</dbReference>
<dbReference type="PANTHER" id="PTHR24208:SF128">
    <property type="entry name" value="LIM3, ISOFORM G"/>
    <property type="match status" value="1"/>
</dbReference>
<evidence type="ECO:0000259" key="14">
    <source>
        <dbReference type="PROSITE" id="PS50071"/>
    </source>
</evidence>
<evidence type="ECO:0000256" key="7">
    <source>
        <dbReference type="ARBA" id="ARBA00023155"/>
    </source>
</evidence>
<dbReference type="GO" id="GO:0000977">
    <property type="term" value="F:RNA polymerase II transcription regulatory region sequence-specific DNA binding"/>
    <property type="evidence" value="ECO:0007669"/>
    <property type="project" value="TreeGrafter"/>
</dbReference>
<reference evidence="15" key="1">
    <citation type="submission" date="2019-07" db="EMBL/GenBank/DDBJ databases">
        <title>Annotation for the trematode Paragonimus miyazaki's.</title>
        <authorList>
            <person name="Choi Y.-J."/>
        </authorList>
    </citation>
    <scope>NUCLEOTIDE SEQUENCE</scope>
    <source>
        <strain evidence="15">Japan</strain>
    </source>
</reference>
<dbReference type="CDD" id="cd00086">
    <property type="entry name" value="homeodomain"/>
    <property type="match status" value="1"/>
</dbReference>
<evidence type="ECO:0000256" key="9">
    <source>
        <dbReference type="PROSITE-ProRule" id="PRU00108"/>
    </source>
</evidence>
<proteinExistence type="predicted"/>
<dbReference type="Gene3D" id="2.10.110.10">
    <property type="entry name" value="Cysteine Rich Protein"/>
    <property type="match status" value="2"/>
</dbReference>
<dbReference type="InterPro" id="IPR049594">
    <property type="entry name" value="Lhx3/4-like_LIM2"/>
</dbReference>
<keyword evidence="3" id="KW-0677">Repeat</keyword>
<protein>
    <submittedName>
        <fullName evidence="15">Uncharacterized protein</fullName>
    </submittedName>
</protein>
<evidence type="ECO:0000256" key="1">
    <source>
        <dbReference type="ARBA" id="ARBA00004123"/>
    </source>
</evidence>
<dbReference type="PANTHER" id="PTHR24208">
    <property type="entry name" value="LIM/HOMEOBOX PROTEIN LHX"/>
    <property type="match status" value="1"/>
</dbReference>
<comment type="caution">
    <text evidence="15">The sequence shown here is derived from an EMBL/GenBank/DDBJ whole genome shotgun (WGS) entry which is preliminary data.</text>
</comment>
<dbReference type="FunFam" id="2.10.110.10:FF:000006">
    <property type="entry name" value="LIM homeobox transcription factor 1-beta"/>
    <property type="match status" value="1"/>
</dbReference>
<dbReference type="InterPro" id="IPR001356">
    <property type="entry name" value="HD"/>
</dbReference>
<dbReference type="PROSITE" id="PS50023">
    <property type="entry name" value="LIM_DOMAIN_2"/>
    <property type="match status" value="2"/>
</dbReference>
<dbReference type="SUPFAM" id="SSF46689">
    <property type="entry name" value="Homeodomain-like"/>
    <property type="match status" value="1"/>
</dbReference>
<feature type="DNA-binding region" description="Homeobox" evidence="9">
    <location>
        <begin position="266"/>
        <end position="325"/>
    </location>
</feature>
<evidence type="ECO:0000313" key="15">
    <source>
        <dbReference type="EMBL" id="KAF7256083.1"/>
    </source>
</evidence>
<dbReference type="Gene3D" id="1.10.10.60">
    <property type="entry name" value="Homeodomain-like"/>
    <property type="match status" value="1"/>
</dbReference>
<feature type="compositionally biased region" description="Polar residues" evidence="12">
    <location>
        <begin position="27"/>
        <end position="38"/>
    </location>
</feature>
<feature type="domain" description="LIM zinc-binding" evidence="13">
    <location>
        <begin position="196"/>
        <end position="258"/>
    </location>
</feature>
<dbReference type="Pfam" id="PF00412">
    <property type="entry name" value="LIM"/>
    <property type="match status" value="2"/>
</dbReference>
<dbReference type="AlphaFoldDB" id="A0A8S9YSP4"/>
<keyword evidence="7 9" id="KW-0371">Homeobox</keyword>
<accession>A0A8S9YSP4</accession>
<feature type="region of interest" description="Disordered" evidence="12">
    <location>
        <begin position="378"/>
        <end position="397"/>
    </location>
</feature>
<evidence type="ECO:0000259" key="13">
    <source>
        <dbReference type="PROSITE" id="PS50023"/>
    </source>
</evidence>
<dbReference type="FunFam" id="2.10.110.10:FF:000032">
    <property type="entry name" value="LIM/homeobox protein Lhx3"/>
    <property type="match status" value="1"/>
</dbReference>
<dbReference type="PROSITE" id="PS00027">
    <property type="entry name" value="HOMEOBOX_1"/>
    <property type="match status" value="1"/>
</dbReference>
<evidence type="ECO:0000256" key="10">
    <source>
        <dbReference type="PROSITE-ProRule" id="PRU00125"/>
    </source>
</evidence>
<evidence type="ECO:0000256" key="12">
    <source>
        <dbReference type="SAM" id="MobiDB-lite"/>
    </source>
</evidence>
<dbReference type="InterPro" id="IPR009057">
    <property type="entry name" value="Homeodomain-like_sf"/>
</dbReference>
<evidence type="ECO:0000313" key="16">
    <source>
        <dbReference type="Proteomes" id="UP000822476"/>
    </source>
</evidence>
<dbReference type="SUPFAM" id="SSF57716">
    <property type="entry name" value="Glucocorticoid receptor-like (DNA-binding domain)"/>
    <property type="match status" value="2"/>
</dbReference>
<comment type="subcellular location">
    <subcellularLocation>
        <location evidence="1 9 11">Nucleus</location>
    </subcellularLocation>
</comment>
<dbReference type="SMART" id="SM00132">
    <property type="entry name" value="LIM"/>
    <property type="match status" value="2"/>
</dbReference>
<dbReference type="InterPro" id="IPR050453">
    <property type="entry name" value="LIM_Homeobox_TF"/>
</dbReference>
<organism evidence="15 16">
    <name type="scientific">Paragonimus skrjabini miyazakii</name>
    <dbReference type="NCBI Taxonomy" id="59628"/>
    <lineage>
        <taxon>Eukaryota</taxon>
        <taxon>Metazoa</taxon>
        <taxon>Spiralia</taxon>
        <taxon>Lophotrochozoa</taxon>
        <taxon>Platyhelminthes</taxon>
        <taxon>Trematoda</taxon>
        <taxon>Digenea</taxon>
        <taxon>Plagiorchiida</taxon>
        <taxon>Troglotremata</taxon>
        <taxon>Troglotrematidae</taxon>
        <taxon>Paragonimus</taxon>
    </lineage>
</organism>
<keyword evidence="5 10" id="KW-0440">LIM domain</keyword>
<evidence type="ECO:0000256" key="4">
    <source>
        <dbReference type="ARBA" id="ARBA00022833"/>
    </source>
</evidence>
<dbReference type="SMART" id="SM00389">
    <property type="entry name" value="HOX"/>
    <property type="match status" value="1"/>
</dbReference>
<evidence type="ECO:0000256" key="6">
    <source>
        <dbReference type="ARBA" id="ARBA00023125"/>
    </source>
</evidence>
<keyword evidence="4 10" id="KW-0862">Zinc</keyword>
<feature type="domain" description="Homeobox" evidence="14">
    <location>
        <begin position="264"/>
        <end position="324"/>
    </location>
</feature>
<dbReference type="InterPro" id="IPR017970">
    <property type="entry name" value="Homeobox_CS"/>
</dbReference>
<keyword evidence="8 9" id="KW-0539">Nucleus</keyword>
<evidence type="ECO:0000256" key="5">
    <source>
        <dbReference type="ARBA" id="ARBA00023038"/>
    </source>
</evidence>
<name>A0A8S9YSP4_9TREM</name>
<dbReference type="OrthoDB" id="10068367at2759"/>
<dbReference type="PROSITE" id="PS00478">
    <property type="entry name" value="LIM_DOMAIN_1"/>
    <property type="match status" value="1"/>
</dbReference>
<evidence type="ECO:0000256" key="3">
    <source>
        <dbReference type="ARBA" id="ARBA00022737"/>
    </source>
</evidence>
<dbReference type="GO" id="GO:0008270">
    <property type="term" value="F:zinc ion binding"/>
    <property type="evidence" value="ECO:0007669"/>
    <property type="project" value="InterPro"/>
</dbReference>
<dbReference type="FunFam" id="1.10.10.60:FF:000219">
    <property type="entry name" value="LIM/homeobox protein Lhx3"/>
    <property type="match status" value="1"/>
</dbReference>
<dbReference type="CDD" id="cd09376">
    <property type="entry name" value="LIM2_Lhx3_Lhx4"/>
    <property type="match status" value="1"/>
</dbReference>
<keyword evidence="16" id="KW-1185">Reference proteome</keyword>
<sequence>MNAKFLSCESTTQEVQPSPVKEVEDVTSVNEDTDSSPNFDRKPDPDKWIITNNSQWATDQAKPQDTDCDISLQPNCTEQTEIKSEFQEPFGTVETQRPTAGVQGLKGKFFSTCCTTHTHTLELRPNTVIASVCVTPHCAGCKQLVFDRTIMRVLNQHWHTNCLKCMDCGLFLSDKCFIRTDEIYCKSDFFRRFGTKCAACEKGIPPSEIVRTAQTNVYHLECFACVACDRLLNTGDEFYLLRDRKLMCKVDFEAAKAREAELDNANKRPRTTITARQLEALKRAYNESPKPVRHVREQLSTETGLDMRVVQVWFQNRRAKEKRLKKDAGRHLWAISNSVLLDTDAMRPFRTNKACREFRESEIRQLTYAESYIYADDSTSGDGCGSRDDQKLSNFSDNDSIYSDELDTSAEADSSETLPTTLSDTVFSTSMLPNNENSNIETEQSFKLSSSVSQLLFTSMAAMGQTSISPTFMSHFPPVDGPTGIVGSARLPFEPWSKSTTITQGQTKDVANSVHYTPAEKHPGVADKRSLTNERDLGHTPLNSVVRQNMLAFKNHSTPDYTTQFMHDPMYPICSESHGIK</sequence>
<feature type="domain" description="LIM zinc-binding" evidence="13">
    <location>
        <begin position="136"/>
        <end position="195"/>
    </location>
</feature>
<dbReference type="Proteomes" id="UP000822476">
    <property type="component" value="Unassembled WGS sequence"/>
</dbReference>
<gene>
    <name evidence="15" type="ORF">EG68_06915</name>
</gene>